<dbReference type="InParanoid" id="D6WMQ8"/>
<gene>
    <name evidence="2" type="primary">GLEAN_13910</name>
    <name evidence="2" type="ORF">TcasGA2_TC013910</name>
</gene>
<dbReference type="AlphaFoldDB" id="D6WMQ8"/>
<keyword evidence="3" id="KW-1185">Reference proteome</keyword>
<organism evidence="2 3">
    <name type="scientific">Tribolium castaneum</name>
    <name type="common">Red flour beetle</name>
    <dbReference type="NCBI Taxonomy" id="7070"/>
    <lineage>
        <taxon>Eukaryota</taxon>
        <taxon>Metazoa</taxon>
        <taxon>Ecdysozoa</taxon>
        <taxon>Arthropoda</taxon>
        <taxon>Hexapoda</taxon>
        <taxon>Insecta</taxon>
        <taxon>Pterygota</taxon>
        <taxon>Neoptera</taxon>
        <taxon>Endopterygota</taxon>
        <taxon>Coleoptera</taxon>
        <taxon>Polyphaga</taxon>
        <taxon>Cucujiformia</taxon>
        <taxon>Tenebrionidae</taxon>
        <taxon>Tenebrionidae incertae sedis</taxon>
        <taxon>Tribolium</taxon>
    </lineage>
</organism>
<sequence length="103" mass="12243">MNPSPWRRGPPREKLKEEVSSVVFPERGPGNDTTWKKSQMLCPYHGREDVLGQVWFNDERRSRRLYPLKRSKECNPSEEVLKLFHQSEEVRKETQMNPMNESV</sequence>
<evidence type="ECO:0000313" key="3">
    <source>
        <dbReference type="Proteomes" id="UP000007266"/>
    </source>
</evidence>
<dbReference type="Proteomes" id="UP000007266">
    <property type="component" value="Linkage group 5"/>
</dbReference>
<evidence type="ECO:0000313" key="2">
    <source>
        <dbReference type="EMBL" id="EFA03798.1"/>
    </source>
</evidence>
<dbReference type="HOGENOM" id="CLU_2267163_0_0_1"/>
<name>D6WMQ8_TRICA</name>
<protein>
    <submittedName>
        <fullName evidence="2">Uncharacterized protein</fullName>
    </submittedName>
</protein>
<reference evidence="2 3" key="1">
    <citation type="journal article" date="2008" name="Nature">
        <title>The genome of the model beetle and pest Tribolium castaneum.</title>
        <authorList>
            <consortium name="Tribolium Genome Sequencing Consortium"/>
            <person name="Richards S."/>
            <person name="Gibbs R.A."/>
            <person name="Weinstock G.M."/>
            <person name="Brown S.J."/>
            <person name="Denell R."/>
            <person name="Beeman R.W."/>
            <person name="Gibbs R."/>
            <person name="Beeman R.W."/>
            <person name="Brown S.J."/>
            <person name="Bucher G."/>
            <person name="Friedrich M."/>
            <person name="Grimmelikhuijzen C.J."/>
            <person name="Klingler M."/>
            <person name="Lorenzen M."/>
            <person name="Richards S."/>
            <person name="Roth S."/>
            <person name="Schroder R."/>
            <person name="Tautz D."/>
            <person name="Zdobnov E.M."/>
            <person name="Muzny D."/>
            <person name="Gibbs R.A."/>
            <person name="Weinstock G.M."/>
            <person name="Attaway T."/>
            <person name="Bell S."/>
            <person name="Buhay C.J."/>
            <person name="Chandrabose M.N."/>
            <person name="Chavez D."/>
            <person name="Clerk-Blankenburg K.P."/>
            <person name="Cree A."/>
            <person name="Dao M."/>
            <person name="Davis C."/>
            <person name="Chacko J."/>
            <person name="Dinh H."/>
            <person name="Dugan-Rocha S."/>
            <person name="Fowler G."/>
            <person name="Garner T.T."/>
            <person name="Garnes J."/>
            <person name="Gnirke A."/>
            <person name="Hawes A."/>
            <person name="Hernandez J."/>
            <person name="Hines S."/>
            <person name="Holder M."/>
            <person name="Hume J."/>
            <person name="Jhangiani S.N."/>
            <person name="Joshi V."/>
            <person name="Khan Z.M."/>
            <person name="Jackson L."/>
            <person name="Kovar C."/>
            <person name="Kowis A."/>
            <person name="Lee S."/>
            <person name="Lewis L.R."/>
            <person name="Margolis J."/>
            <person name="Morgan M."/>
            <person name="Nazareth L.V."/>
            <person name="Nguyen N."/>
            <person name="Okwuonu G."/>
            <person name="Parker D."/>
            <person name="Richards S."/>
            <person name="Ruiz S.J."/>
            <person name="Santibanez J."/>
            <person name="Savard J."/>
            <person name="Scherer S.E."/>
            <person name="Schneider B."/>
            <person name="Sodergren E."/>
            <person name="Tautz D."/>
            <person name="Vattahil S."/>
            <person name="Villasana D."/>
            <person name="White C.S."/>
            <person name="Wright R."/>
            <person name="Park Y."/>
            <person name="Beeman R.W."/>
            <person name="Lord J."/>
            <person name="Oppert B."/>
            <person name="Lorenzen M."/>
            <person name="Brown S."/>
            <person name="Wang L."/>
            <person name="Savard J."/>
            <person name="Tautz D."/>
            <person name="Richards S."/>
            <person name="Weinstock G."/>
            <person name="Gibbs R.A."/>
            <person name="Liu Y."/>
            <person name="Worley K."/>
            <person name="Weinstock G."/>
            <person name="Elsik C.G."/>
            <person name="Reese J.T."/>
            <person name="Elhaik E."/>
            <person name="Landan G."/>
            <person name="Graur D."/>
            <person name="Arensburger P."/>
            <person name="Atkinson P."/>
            <person name="Beeman R.W."/>
            <person name="Beidler J."/>
            <person name="Brown S.J."/>
            <person name="Demuth J.P."/>
            <person name="Drury D.W."/>
            <person name="Du Y.Z."/>
            <person name="Fujiwara H."/>
            <person name="Lorenzen M."/>
            <person name="Maselli V."/>
            <person name="Osanai M."/>
            <person name="Park Y."/>
            <person name="Robertson H.M."/>
            <person name="Tu Z."/>
            <person name="Wang J.J."/>
            <person name="Wang S."/>
            <person name="Richards S."/>
            <person name="Song H."/>
            <person name="Zhang L."/>
            <person name="Sodergren E."/>
            <person name="Werner D."/>
            <person name="Stanke M."/>
            <person name="Morgenstern B."/>
            <person name="Solovyev V."/>
            <person name="Kosarev P."/>
            <person name="Brown G."/>
            <person name="Chen H.C."/>
            <person name="Ermolaeva O."/>
            <person name="Hlavina W."/>
            <person name="Kapustin Y."/>
            <person name="Kiryutin B."/>
            <person name="Kitts P."/>
            <person name="Maglott D."/>
            <person name="Pruitt K."/>
            <person name="Sapojnikov V."/>
            <person name="Souvorov A."/>
            <person name="Mackey A.J."/>
            <person name="Waterhouse R.M."/>
            <person name="Wyder S."/>
            <person name="Zdobnov E.M."/>
            <person name="Zdobnov E.M."/>
            <person name="Wyder S."/>
            <person name="Kriventseva E.V."/>
            <person name="Kadowaki T."/>
            <person name="Bork P."/>
            <person name="Aranda M."/>
            <person name="Bao R."/>
            <person name="Beermann A."/>
            <person name="Berns N."/>
            <person name="Bolognesi R."/>
            <person name="Bonneton F."/>
            <person name="Bopp D."/>
            <person name="Brown S.J."/>
            <person name="Bucher G."/>
            <person name="Butts T."/>
            <person name="Chaumot A."/>
            <person name="Denell R.E."/>
            <person name="Ferrier D.E."/>
            <person name="Friedrich M."/>
            <person name="Gordon C.M."/>
            <person name="Jindra M."/>
            <person name="Klingler M."/>
            <person name="Lan Q."/>
            <person name="Lattorff H.M."/>
            <person name="Laudet V."/>
            <person name="von Levetsow C."/>
            <person name="Liu Z."/>
            <person name="Lutz R."/>
            <person name="Lynch J.A."/>
            <person name="da Fonseca R.N."/>
            <person name="Posnien N."/>
            <person name="Reuter R."/>
            <person name="Roth S."/>
            <person name="Savard J."/>
            <person name="Schinko J.B."/>
            <person name="Schmitt C."/>
            <person name="Schoppmeier M."/>
            <person name="Schroder R."/>
            <person name="Shippy T.D."/>
            <person name="Simonnet F."/>
            <person name="Marques-Souza H."/>
            <person name="Tautz D."/>
            <person name="Tomoyasu Y."/>
            <person name="Trauner J."/>
            <person name="Van der Zee M."/>
            <person name="Vervoort M."/>
            <person name="Wittkopp N."/>
            <person name="Wimmer E.A."/>
            <person name="Yang X."/>
            <person name="Jones A.K."/>
            <person name="Sattelle D.B."/>
            <person name="Ebert P.R."/>
            <person name="Nelson D."/>
            <person name="Scott J.G."/>
            <person name="Beeman R.W."/>
            <person name="Muthukrishnan S."/>
            <person name="Kramer K.J."/>
            <person name="Arakane Y."/>
            <person name="Beeman R.W."/>
            <person name="Zhu Q."/>
            <person name="Hogenkamp D."/>
            <person name="Dixit R."/>
            <person name="Oppert B."/>
            <person name="Jiang H."/>
            <person name="Zou Z."/>
            <person name="Marshall J."/>
            <person name="Elpidina E."/>
            <person name="Vinokurov K."/>
            <person name="Oppert C."/>
            <person name="Zou Z."/>
            <person name="Evans J."/>
            <person name="Lu Z."/>
            <person name="Zhao P."/>
            <person name="Sumathipala N."/>
            <person name="Altincicek B."/>
            <person name="Vilcinskas A."/>
            <person name="Williams M."/>
            <person name="Hultmark D."/>
            <person name="Hetru C."/>
            <person name="Jiang H."/>
            <person name="Grimmelikhuijzen C.J."/>
            <person name="Hauser F."/>
            <person name="Cazzamali G."/>
            <person name="Williamson M."/>
            <person name="Park Y."/>
            <person name="Li B."/>
            <person name="Tanaka Y."/>
            <person name="Predel R."/>
            <person name="Neupert S."/>
            <person name="Schachtner J."/>
            <person name="Verleyen P."/>
            <person name="Raible F."/>
            <person name="Bork P."/>
            <person name="Friedrich M."/>
            <person name="Walden K.K."/>
            <person name="Robertson H.M."/>
            <person name="Angeli S."/>
            <person name="Foret S."/>
            <person name="Bucher G."/>
            <person name="Schuetz S."/>
            <person name="Maleszka R."/>
            <person name="Wimmer E.A."/>
            <person name="Beeman R.W."/>
            <person name="Lorenzen M."/>
            <person name="Tomoyasu Y."/>
            <person name="Miller S.C."/>
            <person name="Grossmann D."/>
            <person name="Bucher G."/>
        </authorList>
    </citation>
    <scope>NUCLEOTIDE SEQUENCE [LARGE SCALE GENOMIC DNA]</scope>
    <source>
        <strain evidence="2 3">Georgia GA2</strain>
    </source>
</reference>
<feature type="compositionally biased region" description="Basic and acidic residues" evidence="1">
    <location>
        <begin position="10"/>
        <end position="19"/>
    </location>
</feature>
<accession>D6WMQ8</accession>
<proteinExistence type="predicted"/>
<feature type="region of interest" description="Disordered" evidence="1">
    <location>
        <begin position="1"/>
        <end position="35"/>
    </location>
</feature>
<evidence type="ECO:0000256" key="1">
    <source>
        <dbReference type="SAM" id="MobiDB-lite"/>
    </source>
</evidence>
<dbReference type="EMBL" id="KQ971341">
    <property type="protein sequence ID" value="EFA03798.1"/>
    <property type="molecule type" value="Genomic_DNA"/>
</dbReference>
<reference evidence="2 3" key="2">
    <citation type="journal article" date="2010" name="Nucleic Acids Res.">
        <title>BeetleBase in 2010: revisions to provide comprehensive genomic information for Tribolium castaneum.</title>
        <authorList>
            <person name="Kim H.S."/>
            <person name="Murphy T."/>
            <person name="Xia J."/>
            <person name="Caragea D."/>
            <person name="Park Y."/>
            <person name="Beeman R.W."/>
            <person name="Lorenzen M.D."/>
            <person name="Butcher S."/>
            <person name="Manak J.R."/>
            <person name="Brown S.J."/>
        </authorList>
    </citation>
    <scope>GENOME REANNOTATION</scope>
    <source>
        <strain evidence="2 3">Georgia GA2</strain>
    </source>
</reference>